<dbReference type="AlphaFoldDB" id="A3TTR8"/>
<name>A3TTR8_PSEBH</name>
<comment type="caution">
    <text evidence="4">The sequence shown here is derived from an EMBL/GenBank/DDBJ whole genome shotgun (WGS) entry which is preliminary data.</text>
</comment>
<keyword evidence="2" id="KW-0808">Transferase</keyword>
<evidence type="ECO:0000256" key="3">
    <source>
        <dbReference type="SAM" id="MobiDB-lite"/>
    </source>
</evidence>
<evidence type="ECO:0000313" key="4">
    <source>
        <dbReference type="EMBL" id="EAQ05045.1"/>
    </source>
</evidence>
<feature type="region of interest" description="Disordered" evidence="3">
    <location>
        <begin position="343"/>
        <end position="362"/>
    </location>
</feature>
<dbReference type="OrthoDB" id="9794208at2"/>
<reference evidence="4 5" key="1">
    <citation type="journal article" date="2010" name="J. Bacteriol.">
        <title>Genome sequences of Oceanicola granulosus HTCC2516(T) and Oceanicola batsensis HTCC2597(TDelta).</title>
        <authorList>
            <person name="Thrash J.C."/>
            <person name="Cho J.C."/>
            <person name="Vergin K.L."/>
            <person name="Giovannoni S.J."/>
        </authorList>
    </citation>
    <scope>NUCLEOTIDE SEQUENCE [LARGE SCALE GENOMIC DNA]</scope>
    <source>
        <strain evidence="5">ATCC BAA-863 / DSM 15984 / KCTC 12145 / HTCC2597</strain>
    </source>
</reference>
<dbReference type="HOGENOM" id="CLU_024840_3_0_5"/>
<evidence type="ECO:0008006" key="6">
    <source>
        <dbReference type="Google" id="ProtNLM"/>
    </source>
</evidence>
<dbReference type="PANTHER" id="PTHR12049">
    <property type="entry name" value="PROTEIN ARGININE METHYLTRANSFERASE NDUFAF7, MITOCHONDRIAL"/>
    <property type="match status" value="1"/>
</dbReference>
<dbReference type="InterPro" id="IPR038375">
    <property type="entry name" value="NDUFAF7_sf"/>
</dbReference>
<organism evidence="4 5">
    <name type="scientific">Pseudooceanicola batsensis (strain ATCC BAA-863 / DSM 15984 / KCTC 12145 / HTCC2597)</name>
    <name type="common">Oceanicola batsensis</name>
    <dbReference type="NCBI Taxonomy" id="252305"/>
    <lineage>
        <taxon>Bacteria</taxon>
        <taxon>Pseudomonadati</taxon>
        <taxon>Pseudomonadota</taxon>
        <taxon>Alphaproteobacteria</taxon>
        <taxon>Rhodobacterales</taxon>
        <taxon>Paracoccaceae</taxon>
        <taxon>Pseudooceanicola</taxon>
    </lineage>
</organism>
<dbReference type="GO" id="GO:0032259">
    <property type="term" value="P:methylation"/>
    <property type="evidence" value="ECO:0007669"/>
    <property type="project" value="UniProtKB-KW"/>
</dbReference>
<accession>A3TTR8</accession>
<keyword evidence="5" id="KW-1185">Reference proteome</keyword>
<dbReference type="Proteomes" id="UP000004318">
    <property type="component" value="Unassembled WGS sequence"/>
</dbReference>
<dbReference type="RefSeq" id="WP_009805662.1">
    <property type="nucleotide sequence ID" value="NZ_CH724131.1"/>
</dbReference>
<dbReference type="GO" id="GO:0035243">
    <property type="term" value="F:protein-arginine omega-N symmetric methyltransferase activity"/>
    <property type="evidence" value="ECO:0007669"/>
    <property type="project" value="TreeGrafter"/>
</dbReference>
<dbReference type="SUPFAM" id="SSF53335">
    <property type="entry name" value="S-adenosyl-L-methionine-dependent methyltransferases"/>
    <property type="match status" value="1"/>
</dbReference>
<evidence type="ECO:0000256" key="2">
    <source>
        <dbReference type="ARBA" id="ARBA00022679"/>
    </source>
</evidence>
<gene>
    <name evidence="4" type="ORF">OB2597_07165</name>
</gene>
<dbReference type="EMBL" id="AAMO01000001">
    <property type="protein sequence ID" value="EAQ05045.1"/>
    <property type="molecule type" value="Genomic_DNA"/>
</dbReference>
<dbReference type="Gene3D" id="3.40.50.12710">
    <property type="match status" value="1"/>
</dbReference>
<evidence type="ECO:0000256" key="1">
    <source>
        <dbReference type="ARBA" id="ARBA00022603"/>
    </source>
</evidence>
<dbReference type="PANTHER" id="PTHR12049:SF7">
    <property type="entry name" value="PROTEIN ARGININE METHYLTRANSFERASE NDUFAF7, MITOCHONDRIAL"/>
    <property type="match status" value="1"/>
</dbReference>
<dbReference type="eggNOG" id="COG1565">
    <property type="taxonomic scope" value="Bacteria"/>
</dbReference>
<proteinExistence type="predicted"/>
<keyword evidence="1" id="KW-0489">Methyltransferase</keyword>
<dbReference type="InterPro" id="IPR029063">
    <property type="entry name" value="SAM-dependent_MTases_sf"/>
</dbReference>
<protein>
    <recommendedName>
        <fullName evidence="6">ATP synthase beta subunit/transription termination factor rho</fullName>
    </recommendedName>
</protein>
<dbReference type="InterPro" id="IPR003788">
    <property type="entry name" value="NDUFAF7"/>
</dbReference>
<dbReference type="STRING" id="252305.OB2597_07165"/>
<dbReference type="Pfam" id="PF02636">
    <property type="entry name" value="Methyltransf_28"/>
    <property type="match status" value="1"/>
</dbReference>
<evidence type="ECO:0000313" key="5">
    <source>
        <dbReference type="Proteomes" id="UP000004318"/>
    </source>
</evidence>
<sequence>MAVTPLLDRIRHRIGAQGPMTLAEYMQIALLDPDHGYYATRDPFGTAGDFITAPETSQMFGELVGLALAQSWIDQGRPAPFILAEPGPGRGTLMADILRATRSVPGFHDGLSLVLIEASPVLRDIQARTLSGYRAEWIDDLGALPEAPLFLVANEFFDALPIRQFRRRGDGWAEVMVTVSGSGLATALAAPVPLPELAHRLGDTREDDVVELCPAAARAAAHIGARIADQGGAAVIVDYGDWRSLGDTFQALKGHAPVDPLAAPGTADLTAHVDFERLAKAATPAWASGMIPQGVFLERLGITARAQALATRLQGPDLDAHVAAHRRLTHPEEMGTLFKVLALSPPDAPPVPGTTDPEWPTE</sequence>